<name>A0AB36FXP0_ALTMA</name>
<dbReference type="AlphaFoldDB" id="A0AB36FXP0"/>
<organism evidence="1 2">
    <name type="scientific">Alteromonas macleodii</name>
    <name type="common">Pseudoalteromonas macleodii</name>
    <dbReference type="NCBI Taxonomy" id="28108"/>
    <lineage>
        <taxon>Bacteria</taxon>
        <taxon>Pseudomonadati</taxon>
        <taxon>Pseudomonadota</taxon>
        <taxon>Gammaproteobacteria</taxon>
        <taxon>Alteromonadales</taxon>
        <taxon>Alteromonadaceae</taxon>
        <taxon>Alteromonas/Salinimonas group</taxon>
        <taxon>Alteromonas</taxon>
    </lineage>
</organism>
<evidence type="ECO:0000313" key="1">
    <source>
        <dbReference type="EMBL" id="OES31146.1"/>
    </source>
</evidence>
<comment type="caution">
    <text evidence="1">The sequence shown here is derived from an EMBL/GenBank/DDBJ whole genome shotgun (WGS) entry which is preliminary data.</text>
</comment>
<sequence>MLRKLPAGASNSGAINVCFGNVETESSRRLEELRLGDNFEVIDENRY</sequence>
<gene>
    <name evidence="1" type="ORF">BFV95_2377</name>
</gene>
<evidence type="ECO:0000313" key="2">
    <source>
        <dbReference type="Proteomes" id="UP000095392"/>
    </source>
</evidence>
<reference evidence="1 2" key="1">
    <citation type="submission" date="2016-09" db="EMBL/GenBank/DDBJ databases">
        <title>Draft Genome Sequence of four Alteromonas macleodii strains isolated from copper coupons and grown long-term at elevated copper levels.</title>
        <authorList>
            <person name="Cusick K."/>
            <person name="Dale J."/>
            <person name="Little B."/>
            <person name="Biffinger J."/>
        </authorList>
    </citation>
    <scope>NUCLEOTIDE SEQUENCE [LARGE SCALE GENOMIC DNA]</scope>
    <source>
        <strain evidence="1 2">KCP01</strain>
    </source>
</reference>
<keyword evidence="2" id="KW-1185">Reference proteome</keyword>
<protein>
    <submittedName>
        <fullName evidence="1">Uncharacterized protein</fullName>
    </submittedName>
</protein>
<proteinExistence type="predicted"/>
<dbReference type="Proteomes" id="UP000095392">
    <property type="component" value="Unassembled WGS sequence"/>
</dbReference>
<dbReference type="EMBL" id="MIPY01000014">
    <property type="protein sequence ID" value="OES31146.1"/>
    <property type="molecule type" value="Genomic_DNA"/>
</dbReference>
<accession>A0AB36FXP0</accession>